<comment type="subcellular location">
    <subcellularLocation>
        <location evidence="1">Cell membrane</location>
        <topology evidence="1">Multi-pass membrane protein</topology>
    </subcellularLocation>
</comment>
<dbReference type="Pfam" id="PF02653">
    <property type="entry name" value="BPD_transp_2"/>
    <property type="match status" value="1"/>
</dbReference>
<dbReference type="PANTHER" id="PTHR30482:SF17">
    <property type="entry name" value="ABC TRANSPORTER ATP-BINDING PROTEIN"/>
    <property type="match status" value="1"/>
</dbReference>
<dbReference type="CDD" id="cd06581">
    <property type="entry name" value="TM_PBP1_LivM_like"/>
    <property type="match status" value="1"/>
</dbReference>
<name>A0ABS8CCA8_9BURK</name>
<evidence type="ECO:0000256" key="3">
    <source>
        <dbReference type="ARBA" id="ARBA00022692"/>
    </source>
</evidence>
<keyword evidence="5 6" id="KW-0472">Membrane</keyword>
<feature type="transmembrane region" description="Helical" evidence="6">
    <location>
        <begin position="218"/>
        <end position="237"/>
    </location>
</feature>
<accession>A0ABS8CCA8</accession>
<dbReference type="PANTHER" id="PTHR30482">
    <property type="entry name" value="HIGH-AFFINITY BRANCHED-CHAIN AMINO ACID TRANSPORT SYSTEM PERMEASE"/>
    <property type="match status" value="1"/>
</dbReference>
<feature type="transmembrane region" description="Helical" evidence="6">
    <location>
        <begin position="291"/>
        <end position="308"/>
    </location>
</feature>
<reference evidence="7 8" key="1">
    <citation type="submission" date="2020-07" db="EMBL/GenBank/DDBJ databases">
        <title>Pusillimonas sp. nov., isolated from poultry manure in Taiwan.</title>
        <authorList>
            <person name="Lin S.-Y."/>
            <person name="Tang Y.-S."/>
            <person name="Young C.-C."/>
        </authorList>
    </citation>
    <scope>NUCLEOTIDE SEQUENCE [LARGE SCALE GENOMIC DNA]</scope>
    <source>
        <strain evidence="7 8">CC-YST705</strain>
    </source>
</reference>
<gene>
    <name evidence="7" type="ORF">H0484_07835</name>
</gene>
<feature type="transmembrane region" description="Helical" evidence="6">
    <location>
        <begin position="165"/>
        <end position="185"/>
    </location>
</feature>
<dbReference type="RefSeq" id="WP_226954026.1">
    <property type="nucleotide sequence ID" value="NZ_JACDXW010000003.1"/>
</dbReference>
<dbReference type="EMBL" id="JACDXW010000003">
    <property type="protein sequence ID" value="MCB5363657.1"/>
    <property type="molecule type" value="Genomic_DNA"/>
</dbReference>
<evidence type="ECO:0000256" key="2">
    <source>
        <dbReference type="ARBA" id="ARBA00022475"/>
    </source>
</evidence>
<feature type="transmembrane region" description="Helical" evidence="6">
    <location>
        <begin position="257"/>
        <end position="279"/>
    </location>
</feature>
<evidence type="ECO:0000313" key="7">
    <source>
        <dbReference type="EMBL" id="MCB5363657.1"/>
    </source>
</evidence>
<feature type="transmembrane region" description="Helical" evidence="6">
    <location>
        <begin position="15"/>
        <end position="35"/>
    </location>
</feature>
<evidence type="ECO:0000256" key="4">
    <source>
        <dbReference type="ARBA" id="ARBA00022989"/>
    </source>
</evidence>
<organism evidence="7 8">
    <name type="scientific">Mesopusillimonas faecipullorum</name>
    <dbReference type="NCBI Taxonomy" id="2755040"/>
    <lineage>
        <taxon>Bacteria</taxon>
        <taxon>Pseudomonadati</taxon>
        <taxon>Pseudomonadota</taxon>
        <taxon>Betaproteobacteria</taxon>
        <taxon>Burkholderiales</taxon>
        <taxon>Alcaligenaceae</taxon>
        <taxon>Mesopusillimonas</taxon>
    </lineage>
</organism>
<keyword evidence="8" id="KW-1185">Reference proteome</keyword>
<proteinExistence type="predicted"/>
<keyword evidence="3 6" id="KW-0812">Transmembrane</keyword>
<protein>
    <submittedName>
        <fullName evidence="7">Branched-chain amino acid ABC transporter permease</fullName>
    </submittedName>
</protein>
<keyword evidence="4 6" id="KW-1133">Transmembrane helix</keyword>
<dbReference type="Proteomes" id="UP000776983">
    <property type="component" value="Unassembled WGS sequence"/>
</dbReference>
<evidence type="ECO:0000256" key="5">
    <source>
        <dbReference type="ARBA" id="ARBA00023136"/>
    </source>
</evidence>
<evidence type="ECO:0000256" key="1">
    <source>
        <dbReference type="ARBA" id="ARBA00004651"/>
    </source>
</evidence>
<dbReference type="InterPro" id="IPR043428">
    <property type="entry name" value="LivM-like"/>
</dbReference>
<sequence>MTSSHAALAGKRKTLLPWHAYAIGLGIICALYWLFPGSTLILTRVAVLAIFVMSLDLVTGYAGLPTLGHAALFGAGAYGAGLCAMHLSTDPLVGLAVAAIAGALLAWISGAFLVRYEGLAFLMLTIAVAQIMQNLASKLQSITGGDDGLSGFEISPLFGRFEFDMFGITGYWYSAIVLLLSYAVLHRVMNSPFGLCCQGIRENRDRMQANGTRIHPHLLRLYVLSGVFAGLAGGLSAQITQVVGLDSLSFNLSAEGLVMLVLGGTGNLVGAVIGTGLFMGIHHFASSANPFHWLFVIGALLMLVVFLPKGAVQYVAKRLGASVLSIFGRRA</sequence>
<dbReference type="InterPro" id="IPR001851">
    <property type="entry name" value="ABC_transp_permease"/>
</dbReference>
<keyword evidence="2" id="KW-1003">Cell membrane</keyword>
<feature type="transmembrane region" description="Helical" evidence="6">
    <location>
        <begin position="93"/>
        <end position="114"/>
    </location>
</feature>
<comment type="caution">
    <text evidence="7">The sequence shown here is derived from an EMBL/GenBank/DDBJ whole genome shotgun (WGS) entry which is preliminary data.</text>
</comment>
<evidence type="ECO:0000256" key="6">
    <source>
        <dbReference type="SAM" id="Phobius"/>
    </source>
</evidence>
<evidence type="ECO:0000313" key="8">
    <source>
        <dbReference type="Proteomes" id="UP000776983"/>
    </source>
</evidence>